<protein>
    <recommendedName>
        <fullName evidence="2">DUF4136 domain-containing protein</fullName>
    </recommendedName>
</protein>
<accession>A0A3B0UD16</accession>
<proteinExistence type="predicted"/>
<reference evidence="1" key="1">
    <citation type="submission" date="2018-06" db="EMBL/GenBank/DDBJ databases">
        <authorList>
            <person name="Zhirakovskaya E."/>
        </authorList>
    </citation>
    <scope>NUCLEOTIDE SEQUENCE</scope>
</reference>
<evidence type="ECO:0008006" key="2">
    <source>
        <dbReference type="Google" id="ProtNLM"/>
    </source>
</evidence>
<sequence>MKTKYILSILMFAALPFLFSSCSKTNLVDNWSDQNFSGPPLKKVLVIGIIKNSDKRKSFEKTFSKSLTTNNRSGIASYTYLPNLEHKIDKETILAAVEKSGADGVMIVTTHGTFQQERVTRGTVDYIPNTGLGYGMYGYYNMSHAFVYNPGYTVTDTLLMIDTKLFDVKTEKLIWSGKTETFNPTSAKEVINEFESLIIRKMESSGVI</sequence>
<name>A0A3B0UD16_9ZZZZ</name>
<gene>
    <name evidence="1" type="ORF">MNBD_BACTEROID04-1363</name>
</gene>
<dbReference type="AlphaFoldDB" id="A0A3B0UD16"/>
<organism evidence="1">
    <name type="scientific">hydrothermal vent metagenome</name>
    <dbReference type="NCBI Taxonomy" id="652676"/>
    <lineage>
        <taxon>unclassified sequences</taxon>
        <taxon>metagenomes</taxon>
        <taxon>ecological metagenomes</taxon>
    </lineage>
</organism>
<dbReference type="PROSITE" id="PS51257">
    <property type="entry name" value="PROKAR_LIPOPROTEIN"/>
    <property type="match status" value="1"/>
</dbReference>
<evidence type="ECO:0000313" key="1">
    <source>
        <dbReference type="EMBL" id="VAW26990.1"/>
    </source>
</evidence>
<dbReference type="EMBL" id="UOER01000667">
    <property type="protein sequence ID" value="VAW26990.1"/>
    <property type="molecule type" value="Genomic_DNA"/>
</dbReference>